<gene>
    <name evidence="3" type="ORF">HDF22_004338</name>
    <name evidence="2" type="ORF">HDF23_004234</name>
</gene>
<dbReference type="EMBL" id="JACHCB010000012">
    <property type="protein sequence ID" value="MBB6111464.1"/>
    <property type="molecule type" value="Genomic_DNA"/>
</dbReference>
<evidence type="ECO:0000256" key="1">
    <source>
        <dbReference type="SAM" id="SignalP"/>
    </source>
</evidence>
<proteinExistence type="predicted"/>
<evidence type="ECO:0000313" key="2">
    <source>
        <dbReference type="EMBL" id="MBB6111464.1"/>
    </source>
</evidence>
<name>A0A1N7DV90_9SPHI</name>
<organism evidence="3 5">
    <name type="scientific">Mucilaginibacter lappiensis</name>
    <dbReference type="NCBI Taxonomy" id="354630"/>
    <lineage>
        <taxon>Bacteria</taxon>
        <taxon>Pseudomonadati</taxon>
        <taxon>Bacteroidota</taxon>
        <taxon>Sphingobacteriia</taxon>
        <taxon>Sphingobacteriales</taxon>
        <taxon>Sphingobacteriaceae</taxon>
        <taxon>Mucilaginibacter</taxon>
    </lineage>
</organism>
<dbReference type="RefSeq" id="WP_076375908.1">
    <property type="nucleotide sequence ID" value="NZ_FTMG01000012.1"/>
</dbReference>
<dbReference type="AlphaFoldDB" id="A0A1N7DV90"/>
<dbReference type="OrthoDB" id="674866at2"/>
<evidence type="ECO:0000313" key="5">
    <source>
        <dbReference type="Proteomes" id="UP000548326"/>
    </source>
</evidence>
<dbReference type="EMBL" id="JACHCA010000013">
    <property type="protein sequence ID" value="MBB6130199.1"/>
    <property type="molecule type" value="Genomic_DNA"/>
</dbReference>
<evidence type="ECO:0000313" key="3">
    <source>
        <dbReference type="EMBL" id="MBB6130199.1"/>
    </source>
</evidence>
<keyword evidence="4" id="KW-1185">Reference proteome</keyword>
<dbReference type="STRING" id="354630.SAMN05421821_11285"/>
<evidence type="ECO:0000313" key="4">
    <source>
        <dbReference type="Proteomes" id="UP000541583"/>
    </source>
</evidence>
<feature type="signal peptide" evidence="1">
    <location>
        <begin position="1"/>
        <end position="22"/>
    </location>
</feature>
<sequence length="111" mass="12266">MKNLFKIALLAVCTFVISPAFSQTKTKKDTSFFKKVGDKTGKVATSVGHKTAEIASKGAATVADKKYAEKVGPHGQTIYIDKNSHYFYVNKKGKHVYVSKARLKDKPVEKK</sequence>
<protein>
    <recommendedName>
        <fullName evidence="6">PBCV-specific basic adaptor domain-containing protein</fullName>
    </recommendedName>
</protein>
<feature type="chain" id="PRO_5044563160" description="PBCV-specific basic adaptor domain-containing protein" evidence="1">
    <location>
        <begin position="23"/>
        <end position="111"/>
    </location>
</feature>
<accession>A0A1N7DV90</accession>
<keyword evidence="1" id="KW-0732">Signal</keyword>
<dbReference type="Proteomes" id="UP000541583">
    <property type="component" value="Unassembled WGS sequence"/>
</dbReference>
<dbReference type="Proteomes" id="UP000548326">
    <property type="component" value="Unassembled WGS sequence"/>
</dbReference>
<evidence type="ECO:0008006" key="6">
    <source>
        <dbReference type="Google" id="ProtNLM"/>
    </source>
</evidence>
<reference evidence="4 5" key="1">
    <citation type="submission" date="2020-08" db="EMBL/GenBank/DDBJ databases">
        <title>Genomic Encyclopedia of Type Strains, Phase IV (KMG-V): Genome sequencing to study the core and pangenomes of soil and plant-associated prokaryotes.</title>
        <authorList>
            <person name="Whitman W."/>
        </authorList>
    </citation>
    <scope>NUCLEOTIDE SEQUENCE [LARGE SCALE GENOMIC DNA]</scope>
    <source>
        <strain evidence="2 4">ANJLi2</strain>
        <strain evidence="3 5">MP601</strain>
    </source>
</reference>
<comment type="caution">
    <text evidence="3">The sequence shown here is derived from an EMBL/GenBank/DDBJ whole genome shotgun (WGS) entry which is preliminary data.</text>
</comment>